<evidence type="ECO:0000313" key="2">
    <source>
        <dbReference type="EMBL" id="KCW63894.1"/>
    </source>
</evidence>
<feature type="transmembrane region" description="Helical" evidence="1">
    <location>
        <begin position="81"/>
        <end position="102"/>
    </location>
</feature>
<feature type="transmembrane region" description="Helical" evidence="1">
    <location>
        <begin position="51"/>
        <end position="69"/>
    </location>
</feature>
<keyword evidence="1" id="KW-0812">Transmembrane</keyword>
<sequence length="122" mass="12998">MSSHFITRTRVEELILVLSFMAAFLLLQLPFEEVDGNPVPRVVFSKRPACFHAYLLALNFAFTGAVMTMSLRKKCPKAAALCRRLACLAATAAVGALAWSAAAASLGPVNFPVSQVAEASGL</sequence>
<dbReference type="InParanoid" id="A0A059BCY2"/>
<accession>A0A059BCY2</accession>
<dbReference type="Gramene" id="KCW63894">
    <property type="protein sequence ID" value="KCW63894"/>
    <property type="gene ID" value="EUGRSUZ_G01572"/>
</dbReference>
<keyword evidence="1" id="KW-1133">Transmembrane helix</keyword>
<keyword evidence="1" id="KW-0472">Membrane</keyword>
<name>A0A059BCY2_EUCGR</name>
<dbReference type="AlphaFoldDB" id="A0A059BCY2"/>
<feature type="transmembrane region" description="Helical" evidence="1">
    <location>
        <begin position="12"/>
        <end position="31"/>
    </location>
</feature>
<gene>
    <name evidence="2" type="ORF">EUGRSUZ_G01572</name>
</gene>
<protein>
    <submittedName>
        <fullName evidence="2">Uncharacterized protein</fullName>
    </submittedName>
</protein>
<dbReference type="EMBL" id="KK198759">
    <property type="protein sequence ID" value="KCW63894.1"/>
    <property type="molecule type" value="Genomic_DNA"/>
</dbReference>
<proteinExistence type="predicted"/>
<reference evidence="2" key="1">
    <citation type="submission" date="2013-07" db="EMBL/GenBank/DDBJ databases">
        <title>The genome of Eucalyptus grandis.</title>
        <authorList>
            <person name="Schmutz J."/>
            <person name="Hayes R."/>
            <person name="Myburg A."/>
            <person name="Tuskan G."/>
            <person name="Grattapaglia D."/>
            <person name="Rokhsar D.S."/>
        </authorList>
    </citation>
    <scope>NUCLEOTIDE SEQUENCE</scope>
    <source>
        <tissue evidence="2">Leaf extractions</tissue>
    </source>
</reference>
<evidence type="ECO:0000256" key="1">
    <source>
        <dbReference type="SAM" id="Phobius"/>
    </source>
</evidence>
<organism evidence="2">
    <name type="scientific">Eucalyptus grandis</name>
    <name type="common">Flooded gum</name>
    <dbReference type="NCBI Taxonomy" id="71139"/>
    <lineage>
        <taxon>Eukaryota</taxon>
        <taxon>Viridiplantae</taxon>
        <taxon>Streptophyta</taxon>
        <taxon>Embryophyta</taxon>
        <taxon>Tracheophyta</taxon>
        <taxon>Spermatophyta</taxon>
        <taxon>Magnoliopsida</taxon>
        <taxon>eudicotyledons</taxon>
        <taxon>Gunneridae</taxon>
        <taxon>Pentapetalae</taxon>
        <taxon>rosids</taxon>
        <taxon>malvids</taxon>
        <taxon>Myrtales</taxon>
        <taxon>Myrtaceae</taxon>
        <taxon>Myrtoideae</taxon>
        <taxon>Eucalypteae</taxon>
        <taxon>Eucalyptus</taxon>
    </lineage>
</organism>
<dbReference type="OMA" id="CFKVITI"/>